<feature type="transmembrane region" description="Helical" evidence="1">
    <location>
        <begin position="291"/>
        <end position="313"/>
    </location>
</feature>
<feature type="domain" description="TRAP C4-dicarboxylate transport system permease DctM subunit" evidence="2">
    <location>
        <begin position="110"/>
        <end position="349"/>
    </location>
</feature>
<feature type="transmembrane region" description="Helical" evidence="1">
    <location>
        <begin position="180"/>
        <end position="204"/>
    </location>
</feature>
<evidence type="ECO:0000259" key="2">
    <source>
        <dbReference type="Pfam" id="PF06808"/>
    </source>
</evidence>
<evidence type="ECO:0000256" key="1">
    <source>
        <dbReference type="SAM" id="Phobius"/>
    </source>
</evidence>
<dbReference type="PANTHER" id="PTHR43849:SF2">
    <property type="entry name" value="BLL3936 PROTEIN"/>
    <property type="match status" value="1"/>
</dbReference>
<dbReference type="PANTHER" id="PTHR43849">
    <property type="entry name" value="BLL3936 PROTEIN"/>
    <property type="match status" value="1"/>
</dbReference>
<keyword evidence="1" id="KW-0812">Transmembrane</keyword>
<accession>A0A662DGV9</accession>
<feature type="transmembrane region" description="Helical" evidence="1">
    <location>
        <begin position="121"/>
        <end position="139"/>
    </location>
</feature>
<protein>
    <recommendedName>
        <fullName evidence="2">TRAP C4-dicarboxylate transport system permease DctM subunit domain-containing protein</fullName>
    </recommendedName>
</protein>
<reference evidence="3 4" key="1">
    <citation type="submission" date="2018-06" db="EMBL/GenBank/DDBJ databases">
        <title>Extensive metabolic versatility and redundancy in microbially diverse, dynamic hydrothermal sediments.</title>
        <authorList>
            <person name="Dombrowski N."/>
            <person name="Teske A."/>
            <person name="Baker B.J."/>
        </authorList>
    </citation>
    <scope>NUCLEOTIDE SEQUENCE [LARGE SCALE GENOMIC DNA]</scope>
    <source>
        <strain evidence="3">B3_G15</strain>
    </source>
</reference>
<dbReference type="InterPro" id="IPR010656">
    <property type="entry name" value="DctM"/>
</dbReference>
<sequence length="350" mass="37859">MRSIKGATNKIITVIAVSASIFQLYTAGWGVFEPRLQRSIHLFFLLPLAFLLFPATKKSPKDKPTLLDIVLAILAVAVNLLIIIECERLNLRWEHVAPLLPRELVLGTIAIFLIIEATRRVVTPVLAILAIGFILYLPLGPYMPGLLAHGGFSYSRIVELFYLLSDEGIYGIMTGVSATYVFLFVLFGAFILNTGTGTFIINLATRLAGRARGGPAKIAVLGSGLFGTITGVATANVYTTGSFTIPMMKKLGYKPQFAGAVEAAASTGGQYMPPIMGAAAFVMAEITGISYIKIAISAFLSAVLYYLAVGFMVHFEAVKLGLKGISKKEMPSLKRIFRQSYLIIPILILS</sequence>
<proteinExistence type="predicted"/>
<evidence type="ECO:0000313" key="3">
    <source>
        <dbReference type="EMBL" id="RLE13531.1"/>
    </source>
</evidence>
<feature type="transmembrane region" description="Helical" evidence="1">
    <location>
        <begin position="216"/>
        <end position="238"/>
    </location>
</feature>
<dbReference type="Pfam" id="PF06808">
    <property type="entry name" value="DctM"/>
    <property type="match status" value="1"/>
</dbReference>
<name>A0A662DGV9_UNCAE</name>
<feature type="transmembrane region" description="Helical" evidence="1">
    <location>
        <begin position="66"/>
        <end position="84"/>
    </location>
</feature>
<keyword evidence="1" id="KW-0472">Membrane</keyword>
<comment type="caution">
    <text evidence="3">The sequence shown here is derived from an EMBL/GenBank/DDBJ whole genome shotgun (WGS) entry which is preliminary data.</text>
</comment>
<gene>
    <name evidence="3" type="ORF">DRJ04_04135</name>
</gene>
<evidence type="ECO:0000313" key="4">
    <source>
        <dbReference type="Proteomes" id="UP000280417"/>
    </source>
</evidence>
<feature type="transmembrane region" description="Helical" evidence="1">
    <location>
        <begin position="12"/>
        <end position="32"/>
    </location>
</feature>
<dbReference type="NCBIfam" id="TIGR02123">
    <property type="entry name" value="TRAP_fused"/>
    <property type="match status" value="1"/>
</dbReference>
<keyword evidence="1" id="KW-1133">Transmembrane helix</keyword>
<dbReference type="Proteomes" id="UP000280417">
    <property type="component" value="Unassembled WGS sequence"/>
</dbReference>
<dbReference type="EMBL" id="QMQA01000090">
    <property type="protein sequence ID" value="RLE13531.1"/>
    <property type="molecule type" value="Genomic_DNA"/>
</dbReference>
<feature type="transmembrane region" description="Helical" evidence="1">
    <location>
        <begin position="38"/>
        <end position="54"/>
    </location>
</feature>
<organism evidence="3 4">
    <name type="scientific">Aerophobetes bacterium</name>
    <dbReference type="NCBI Taxonomy" id="2030807"/>
    <lineage>
        <taxon>Bacteria</taxon>
        <taxon>Candidatus Aerophobota</taxon>
    </lineage>
</organism>
<dbReference type="InterPro" id="IPR011853">
    <property type="entry name" value="TRAP_DctM-Dct_fused"/>
</dbReference>
<dbReference type="AlphaFoldDB" id="A0A662DGV9"/>